<accession>A0A7J9BE14</accession>
<dbReference type="Proteomes" id="UP000593579">
    <property type="component" value="Unassembled WGS sequence"/>
</dbReference>
<organism evidence="1 2">
    <name type="scientific">Gossypium gossypioides</name>
    <name type="common">Mexican cotton</name>
    <name type="synonym">Selera gossypioides</name>
    <dbReference type="NCBI Taxonomy" id="34282"/>
    <lineage>
        <taxon>Eukaryota</taxon>
        <taxon>Viridiplantae</taxon>
        <taxon>Streptophyta</taxon>
        <taxon>Embryophyta</taxon>
        <taxon>Tracheophyta</taxon>
        <taxon>Spermatophyta</taxon>
        <taxon>Magnoliopsida</taxon>
        <taxon>eudicotyledons</taxon>
        <taxon>Gunneridae</taxon>
        <taxon>Pentapetalae</taxon>
        <taxon>rosids</taxon>
        <taxon>malvids</taxon>
        <taxon>Malvales</taxon>
        <taxon>Malvaceae</taxon>
        <taxon>Malvoideae</taxon>
        <taxon>Gossypium</taxon>
    </lineage>
</organism>
<comment type="caution">
    <text evidence="1">The sequence shown here is derived from an EMBL/GenBank/DDBJ whole genome shotgun (WGS) entry which is preliminary data.</text>
</comment>
<reference evidence="1 2" key="1">
    <citation type="journal article" date="2019" name="Genome Biol. Evol.">
        <title>Insights into the evolution of the New World diploid cottons (Gossypium, subgenus Houzingenia) based on genome sequencing.</title>
        <authorList>
            <person name="Grover C.E."/>
            <person name="Arick M.A. 2nd"/>
            <person name="Thrash A."/>
            <person name="Conover J.L."/>
            <person name="Sanders W.S."/>
            <person name="Peterson D.G."/>
            <person name="Frelichowski J.E."/>
            <person name="Scheffler J.A."/>
            <person name="Scheffler B.E."/>
            <person name="Wendel J.F."/>
        </authorList>
    </citation>
    <scope>NUCLEOTIDE SEQUENCE [LARGE SCALE GENOMIC DNA]</scope>
    <source>
        <strain evidence="1">5</strain>
        <tissue evidence="1">Leaf</tissue>
    </source>
</reference>
<evidence type="ECO:0000313" key="2">
    <source>
        <dbReference type="Proteomes" id="UP000593579"/>
    </source>
</evidence>
<gene>
    <name evidence="1" type="ORF">Gogos_018477</name>
</gene>
<evidence type="ECO:0000313" key="1">
    <source>
        <dbReference type="EMBL" id="MBA0734577.1"/>
    </source>
</evidence>
<dbReference type="AlphaFoldDB" id="A0A7J9BE14"/>
<keyword evidence="2" id="KW-1185">Reference proteome</keyword>
<proteinExistence type="predicted"/>
<sequence>MLVARRSGFSFPISYDTLQECRSSNGRERAVHAPTKSLIGDSIYT</sequence>
<protein>
    <submittedName>
        <fullName evidence="1">Uncharacterized protein</fullName>
    </submittedName>
</protein>
<dbReference type="EMBL" id="JABEZY010000002">
    <property type="protein sequence ID" value="MBA0734577.1"/>
    <property type="molecule type" value="Genomic_DNA"/>
</dbReference>
<name>A0A7J9BE14_GOSGO</name>